<keyword evidence="4" id="KW-1185">Reference proteome</keyword>
<dbReference type="InterPro" id="IPR011008">
    <property type="entry name" value="Dimeric_a/b-barrel"/>
</dbReference>
<feature type="domain" description="YCII-related" evidence="2">
    <location>
        <begin position="1"/>
        <end position="114"/>
    </location>
</feature>
<name>A0A8A4THJ4_SULCO</name>
<organism evidence="3 4">
    <name type="scientific">Sulfidibacter corallicola</name>
    <dbReference type="NCBI Taxonomy" id="2818388"/>
    <lineage>
        <taxon>Bacteria</taxon>
        <taxon>Pseudomonadati</taxon>
        <taxon>Acidobacteriota</taxon>
        <taxon>Holophagae</taxon>
        <taxon>Acanthopleuribacterales</taxon>
        <taxon>Acanthopleuribacteraceae</taxon>
        <taxon>Sulfidibacter</taxon>
    </lineage>
</organism>
<dbReference type="Gene3D" id="3.30.70.1060">
    <property type="entry name" value="Dimeric alpha+beta barrel"/>
    <property type="match status" value="1"/>
</dbReference>
<reference evidence="3" key="1">
    <citation type="submission" date="2021-03" db="EMBL/GenBank/DDBJ databases">
        <title>Acanthopleuribacteraceae sp. M133.</title>
        <authorList>
            <person name="Wang G."/>
        </authorList>
    </citation>
    <scope>NUCLEOTIDE SEQUENCE</scope>
    <source>
        <strain evidence="3">M133</strain>
    </source>
</reference>
<sequence length="130" mass="14383">MLYSVLIYDTESVIDALSEEEHKARLDRHLHFQDDPRDQQELGAVVKLMPTTTAVTLRGGPIEDTVLDGPFAETKEQLLGFYLIECPSLEAAVQQVKKLPLETGAVEIRPVAYFEGGNFKNGSPLVISDP</sequence>
<comment type="similarity">
    <text evidence="1">Belongs to the YciI family.</text>
</comment>
<dbReference type="PANTHER" id="PTHR35174">
    <property type="entry name" value="BLL7171 PROTEIN-RELATED"/>
    <property type="match status" value="1"/>
</dbReference>
<dbReference type="PANTHER" id="PTHR35174:SF3">
    <property type="entry name" value="BLL7171 PROTEIN"/>
    <property type="match status" value="1"/>
</dbReference>
<gene>
    <name evidence="3" type="ORF">J3U87_24090</name>
</gene>
<dbReference type="AlphaFoldDB" id="A0A8A4THJ4"/>
<protein>
    <submittedName>
        <fullName evidence="3">YciI family protein</fullName>
    </submittedName>
</protein>
<evidence type="ECO:0000256" key="1">
    <source>
        <dbReference type="ARBA" id="ARBA00007689"/>
    </source>
</evidence>
<evidence type="ECO:0000313" key="4">
    <source>
        <dbReference type="Proteomes" id="UP000663929"/>
    </source>
</evidence>
<proteinExistence type="inferred from homology"/>
<dbReference type="SUPFAM" id="SSF54909">
    <property type="entry name" value="Dimeric alpha+beta barrel"/>
    <property type="match status" value="1"/>
</dbReference>
<dbReference type="RefSeq" id="WP_237378325.1">
    <property type="nucleotide sequence ID" value="NZ_CP071793.1"/>
</dbReference>
<dbReference type="InterPro" id="IPR005545">
    <property type="entry name" value="YCII"/>
</dbReference>
<evidence type="ECO:0000313" key="3">
    <source>
        <dbReference type="EMBL" id="QTD48674.1"/>
    </source>
</evidence>
<evidence type="ECO:0000259" key="2">
    <source>
        <dbReference type="Pfam" id="PF03795"/>
    </source>
</evidence>
<dbReference type="EMBL" id="CP071793">
    <property type="protein sequence ID" value="QTD48674.1"/>
    <property type="molecule type" value="Genomic_DNA"/>
</dbReference>
<dbReference type="Proteomes" id="UP000663929">
    <property type="component" value="Chromosome"/>
</dbReference>
<dbReference type="KEGG" id="scor:J3U87_24090"/>
<accession>A0A8A4THJ4</accession>
<dbReference type="Pfam" id="PF03795">
    <property type="entry name" value="YCII"/>
    <property type="match status" value="1"/>
</dbReference>